<organism evidence="2 3">
    <name type="scientific">Solanum pinnatisectum</name>
    <name type="common">tansyleaf nightshade</name>
    <dbReference type="NCBI Taxonomy" id="50273"/>
    <lineage>
        <taxon>Eukaryota</taxon>
        <taxon>Viridiplantae</taxon>
        <taxon>Streptophyta</taxon>
        <taxon>Embryophyta</taxon>
        <taxon>Tracheophyta</taxon>
        <taxon>Spermatophyta</taxon>
        <taxon>Magnoliopsida</taxon>
        <taxon>eudicotyledons</taxon>
        <taxon>Gunneridae</taxon>
        <taxon>Pentapetalae</taxon>
        <taxon>asterids</taxon>
        <taxon>lamiids</taxon>
        <taxon>Solanales</taxon>
        <taxon>Solanaceae</taxon>
        <taxon>Solanoideae</taxon>
        <taxon>Solaneae</taxon>
        <taxon>Solanum</taxon>
    </lineage>
</organism>
<gene>
    <name evidence="2" type="ORF">R3W88_001047</name>
</gene>
<keyword evidence="1" id="KW-0472">Membrane</keyword>
<evidence type="ECO:0000313" key="2">
    <source>
        <dbReference type="EMBL" id="KAK4737350.1"/>
    </source>
</evidence>
<evidence type="ECO:0000313" key="3">
    <source>
        <dbReference type="Proteomes" id="UP001311915"/>
    </source>
</evidence>
<accession>A0AAV9MH65</accession>
<reference evidence="2 3" key="1">
    <citation type="submission" date="2023-10" db="EMBL/GenBank/DDBJ databases">
        <title>Genome-Wide Identification Analysis in wild type Solanum Pinnatisectum Reveals Some Genes Defensing Phytophthora Infestans.</title>
        <authorList>
            <person name="Sun C."/>
        </authorList>
    </citation>
    <scope>NUCLEOTIDE SEQUENCE [LARGE SCALE GENOMIC DNA]</scope>
    <source>
        <strain evidence="2">LQN</strain>
        <tissue evidence="2">Leaf</tissue>
    </source>
</reference>
<evidence type="ECO:0008006" key="4">
    <source>
        <dbReference type="Google" id="ProtNLM"/>
    </source>
</evidence>
<keyword evidence="1" id="KW-1133">Transmembrane helix</keyword>
<sequence length="222" mass="26018">MDGNMKNLCNDTVINILLANSTEISYDSKCISKIFHDDNINDIKPVYPDLYIPRLTSRYGHLCYENVVLVMVLIALTDFSIPIPFYLSTRFHRSMNANDYKFVKISEIFRDPHQWHLTRTGRIQLKYTIKPLYIEAPLVLLKDHLLLLQSTSGLVMSNDLTSDKLEEVNLFSSAHSFRMIIYKECLTPVPKVEETVEHNSMIRGEIMYQFWVTTIKFIYYNY</sequence>
<evidence type="ECO:0000256" key="1">
    <source>
        <dbReference type="SAM" id="Phobius"/>
    </source>
</evidence>
<dbReference type="Proteomes" id="UP001311915">
    <property type="component" value="Unassembled WGS sequence"/>
</dbReference>
<comment type="caution">
    <text evidence="2">The sequence shown here is derived from an EMBL/GenBank/DDBJ whole genome shotgun (WGS) entry which is preliminary data.</text>
</comment>
<dbReference type="EMBL" id="JAWPEI010000001">
    <property type="protein sequence ID" value="KAK4737350.1"/>
    <property type="molecule type" value="Genomic_DNA"/>
</dbReference>
<keyword evidence="1" id="KW-0812">Transmembrane</keyword>
<dbReference type="AlphaFoldDB" id="A0AAV9MH65"/>
<protein>
    <recommendedName>
        <fullName evidence="4">Transmembrane protein 231</fullName>
    </recommendedName>
</protein>
<name>A0AAV9MH65_9SOLN</name>
<proteinExistence type="predicted"/>
<feature type="transmembrane region" description="Helical" evidence="1">
    <location>
        <begin position="67"/>
        <end position="87"/>
    </location>
</feature>
<keyword evidence="3" id="KW-1185">Reference proteome</keyword>